<dbReference type="InterPro" id="IPR013083">
    <property type="entry name" value="Znf_RING/FYVE/PHD"/>
</dbReference>
<dbReference type="RefSeq" id="XP_031856654.1">
    <property type="nucleotide sequence ID" value="XM_032000763.1"/>
</dbReference>
<evidence type="ECO:0000256" key="4">
    <source>
        <dbReference type="ARBA" id="ARBA00022723"/>
    </source>
</evidence>
<feature type="domain" description="RING-type" evidence="10">
    <location>
        <begin position="226"/>
        <end position="264"/>
    </location>
</feature>
<feature type="region of interest" description="Disordered" evidence="9">
    <location>
        <begin position="1"/>
        <end position="124"/>
    </location>
</feature>
<evidence type="ECO:0000256" key="8">
    <source>
        <dbReference type="RuleBase" id="RU367110"/>
    </source>
</evidence>
<keyword evidence="8" id="KW-0747">Spliceosome</keyword>
<feature type="zinc finger region" description="C3H1-type" evidence="7">
    <location>
        <begin position="150"/>
        <end position="178"/>
    </location>
</feature>
<comment type="subcellular location">
    <subcellularLocation>
        <location evidence="8">Nucleus</location>
    </subcellularLocation>
</comment>
<dbReference type="SMART" id="SM00356">
    <property type="entry name" value="ZnF_C3H1"/>
    <property type="match status" value="1"/>
</dbReference>
<gene>
    <name evidence="12" type="ORF">SAPINGB_P006049</name>
</gene>
<name>A0A5E8C2Z0_9ASCO</name>
<keyword evidence="8" id="KW-0508">mRNA splicing</keyword>
<comment type="subunit">
    <text evidence="8">Associated with the spliceosome.</text>
</comment>
<evidence type="ECO:0000256" key="6">
    <source>
        <dbReference type="ARBA" id="ARBA00022833"/>
    </source>
</evidence>
<dbReference type="PROSITE" id="PS50103">
    <property type="entry name" value="ZF_C3H1"/>
    <property type="match status" value="1"/>
</dbReference>
<keyword evidence="13" id="KW-1185">Reference proteome</keyword>
<feature type="region of interest" description="Disordered" evidence="9">
    <location>
        <begin position="197"/>
        <end position="217"/>
    </location>
</feature>
<reference evidence="12 13" key="1">
    <citation type="submission" date="2019-09" db="EMBL/GenBank/DDBJ databases">
        <authorList>
            <person name="Brejova B."/>
        </authorList>
    </citation>
    <scope>NUCLEOTIDE SEQUENCE [LARGE SCALE GENOMIC DNA]</scope>
</reference>
<feature type="compositionally biased region" description="Low complexity" evidence="9">
    <location>
        <begin position="9"/>
        <end position="18"/>
    </location>
</feature>
<sequence length="281" mass="30458">MFKKRKISKSSLSQQISVRSKDSEPSPAKEPHPELQDDLPPPQDALDKNSDPIQDSANKQQDDDDPSEPVVKRRRANNTRPVSSSSSSSKPKLAFSDSQSTSSTSSSSSSSSSVTTTISTDPPVVARFGPSRKLAAQNAGVAGAGGVLTDYAPDVCKDYKQTGFCGYGDTCKFLHMREDYAAGWQIDRAWAAQQSERAAGEKIRKEKGEEEDESKDKQQSNVATVCPVCLGPLAAPVITKECSHVFCEKCFLAEFKKRQECKVCGESLSGVVSPYRPAKIQ</sequence>
<comment type="function">
    <text evidence="1 8">Involved in pre-mRNA splicing.</text>
</comment>
<dbReference type="Pfam" id="PF00642">
    <property type="entry name" value="zf-CCCH"/>
    <property type="match status" value="1"/>
</dbReference>
<evidence type="ECO:0000256" key="2">
    <source>
        <dbReference type="ARBA" id="ARBA00009161"/>
    </source>
</evidence>
<evidence type="ECO:0000259" key="10">
    <source>
        <dbReference type="PROSITE" id="PS50089"/>
    </source>
</evidence>
<dbReference type="Gene3D" id="4.10.1000.10">
    <property type="entry name" value="Zinc finger, CCCH-type"/>
    <property type="match status" value="1"/>
</dbReference>
<feature type="compositionally biased region" description="Low complexity" evidence="9">
    <location>
        <begin position="96"/>
        <end position="120"/>
    </location>
</feature>
<evidence type="ECO:0000256" key="9">
    <source>
        <dbReference type="SAM" id="MobiDB-lite"/>
    </source>
</evidence>
<comment type="similarity">
    <text evidence="2 8">Belongs to the CWC24 family.</text>
</comment>
<dbReference type="InterPro" id="IPR001841">
    <property type="entry name" value="Znf_RING"/>
</dbReference>
<proteinExistence type="inferred from homology"/>
<accession>A0A5E8C2Z0</accession>
<dbReference type="SMART" id="SM00184">
    <property type="entry name" value="RING"/>
    <property type="match status" value="1"/>
</dbReference>
<dbReference type="EMBL" id="CABVLU010000005">
    <property type="protein sequence ID" value="VVT58124.1"/>
    <property type="molecule type" value="Genomic_DNA"/>
</dbReference>
<keyword evidence="8" id="KW-0539">Nucleus</keyword>
<dbReference type="InterPro" id="IPR000571">
    <property type="entry name" value="Znf_CCCH"/>
</dbReference>
<dbReference type="InterPro" id="IPR039971">
    <property type="entry name" value="CWC24-like"/>
</dbReference>
<evidence type="ECO:0000259" key="11">
    <source>
        <dbReference type="PROSITE" id="PS50103"/>
    </source>
</evidence>
<dbReference type="GeneID" id="43584863"/>
<protein>
    <recommendedName>
        <fullName evidence="3 8">Pre-mRNA-splicing factor CWC24</fullName>
    </recommendedName>
</protein>
<evidence type="ECO:0000256" key="1">
    <source>
        <dbReference type="ARBA" id="ARBA00003777"/>
    </source>
</evidence>
<evidence type="ECO:0000313" key="13">
    <source>
        <dbReference type="Proteomes" id="UP000398389"/>
    </source>
</evidence>
<dbReference type="GO" id="GO:0006397">
    <property type="term" value="P:mRNA processing"/>
    <property type="evidence" value="ECO:0007669"/>
    <property type="project" value="UniProtKB-KW"/>
</dbReference>
<dbReference type="AlphaFoldDB" id="A0A5E8C2Z0"/>
<evidence type="ECO:0000313" key="12">
    <source>
        <dbReference type="EMBL" id="VVT58124.1"/>
    </source>
</evidence>
<dbReference type="SUPFAM" id="SSF90229">
    <property type="entry name" value="CCCH zinc finger"/>
    <property type="match status" value="1"/>
</dbReference>
<dbReference type="OrthoDB" id="25761at2759"/>
<dbReference type="Pfam" id="PF13923">
    <property type="entry name" value="zf-C3HC4_2"/>
    <property type="match status" value="1"/>
</dbReference>
<keyword evidence="8" id="KW-0507">mRNA processing</keyword>
<evidence type="ECO:0000256" key="5">
    <source>
        <dbReference type="ARBA" id="ARBA00022771"/>
    </source>
</evidence>
<dbReference type="PROSITE" id="PS50089">
    <property type="entry name" value="ZF_RING_2"/>
    <property type="match status" value="1"/>
</dbReference>
<dbReference type="GO" id="GO:0034247">
    <property type="term" value="P:snoRNA splicing"/>
    <property type="evidence" value="ECO:0007669"/>
    <property type="project" value="TreeGrafter"/>
</dbReference>
<keyword evidence="6 7" id="KW-0862">Zinc</keyword>
<dbReference type="SUPFAM" id="SSF57850">
    <property type="entry name" value="RING/U-box"/>
    <property type="match status" value="1"/>
</dbReference>
<dbReference type="GO" id="GO:0008270">
    <property type="term" value="F:zinc ion binding"/>
    <property type="evidence" value="ECO:0007669"/>
    <property type="project" value="UniProtKB-KW"/>
</dbReference>
<evidence type="ECO:0000256" key="3">
    <source>
        <dbReference type="ARBA" id="ARBA00020647"/>
    </source>
</evidence>
<keyword evidence="5 7" id="KW-0863">Zinc-finger</keyword>
<dbReference type="PANTHER" id="PTHR12930">
    <property type="entry name" value="ZINC FINGER PROTEIN 183"/>
    <property type="match status" value="1"/>
</dbReference>
<dbReference type="Proteomes" id="UP000398389">
    <property type="component" value="Unassembled WGS sequence"/>
</dbReference>
<organism evidence="12 13">
    <name type="scientific">Magnusiomyces paraingens</name>
    <dbReference type="NCBI Taxonomy" id="2606893"/>
    <lineage>
        <taxon>Eukaryota</taxon>
        <taxon>Fungi</taxon>
        <taxon>Dikarya</taxon>
        <taxon>Ascomycota</taxon>
        <taxon>Saccharomycotina</taxon>
        <taxon>Dipodascomycetes</taxon>
        <taxon>Dipodascales</taxon>
        <taxon>Dipodascaceae</taxon>
        <taxon>Magnusiomyces</taxon>
    </lineage>
</organism>
<dbReference type="Gene3D" id="3.30.40.10">
    <property type="entry name" value="Zinc/RING finger domain, C3HC4 (zinc finger)"/>
    <property type="match status" value="1"/>
</dbReference>
<dbReference type="InterPro" id="IPR036855">
    <property type="entry name" value="Znf_CCCH_sf"/>
</dbReference>
<keyword evidence="4 7" id="KW-0479">Metal-binding</keyword>
<dbReference type="PANTHER" id="PTHR12930:SF0">
    <property type="entry name" value="RING FINGER PROTEIN 113B"/>
    <property type="match status" value="1"/>
</dbReference>
<keyword evidence="8" id="KW-0238">DNA-binding</keyword>
<feature type="compositionally biased region" description="Basic and acidic residues" evidence="9">
    <location>
        <begin position="198"/>
        <end position="217"/>
    </location>
</feature>
<feature type="domain" description="C3H1-type" evidence="11">
    <location>
        <begin position="150"/>
        <end position="178"/>
    </location>
</feature>
<evidence type="ECO:0000256" key="7">
    <source>
        <dbReference type="PROSITE-ProRule" id="PRU00723"/>
    </source>
</evidence>
<feature type="compositionally biased region" description="Basic and acidic residues" evidence="9">
    <location>
        <begin position="19"/>
        <end position="35"/>
    </location>
</feature>
<dbReference type="GO" id="GO:0003677">
    <property type="term" value="F:DNA binding"/>
    <property type="evidence" value="ECO:0007669"/>
    <property type="project" value="UniProtKB-UniRule"/>
</dbReference>
<dbReference type="GO" id="GO:0005684">
    <property type="term" value="C:U2-type spliceosomal complex"/>
    <property type="evidence" value="ECO:0007669"/>
    <property type="project" value="TreeGrafter"/>
</dbReference>